<name>A0A9D2N789_9FIRM</name>
<reference evidence="1" key="1">
    <citation type="journal article" date="2021" name="PeerJ">
        <title>Extensive microbial diversity within the chicken gut microbiome revealed by metagenomics and culture.</title>
        <authorList>
            <person name="Gilroy R."/>
            <person name="Ravi A."/>
            <person name="Getino M."/>
            <person name="Pursley I."/>
            <person name="Horton D.L."/>
            <person name="Alikhan N.F."/>
            <person name="Baker D."/>
            <person name="Gharbi K."/>
            <person name="Hall N."/>
            <person name="Watson M."/>
            <person name="Adriaenssens E.M."/>
            <person name="Foster-Nyarko E."/>
            <person name="Jarju S."/>
            <person name="Secka A."/>
            <person name="Antonio M."/>
            <person name="Oren A."/>
            <person name="Chaudhuri R.R."/>
            <person name="La Ragione R."/>
            <person name="Hildebrand F."/>
            <person name="Pallen M.J."/>
        </authorList>
    </citation>
    <scope>NUCLEOTIDE SEQUENCE</scope>
    <source>
        <strain evidence="1">CHK185-5351</strain>
    </source>
</reference>
<sequence length="70" mass="8231">MEDALLFDGYSIWYEDQGAWFRQLEDFSVSFQIAPLGYSDQGDGLFSAFDREKSFLYNLNQGVDQRKYLK</sequence>
<gene>
    <name evidence="1" type="ORF">H9705_00855</name>
</gene>
<dbReference type="Proteomes" id="UP000823849">
    <property type="component" value="Unassembled WGS sequence"/>
</dbReference>
<evidence type="ECO:0000313" key="2">
    <source>
        <dbReference type="Proteomes" id="UP000823849"/>
    </source>
</evidence>
<accession>A0A9D2N789</accession>
<protein>
    <submittedName>
        <fullName evidence="1">Uncharacterized protein</fullName>
    </submittedName>
</protein>
<proteinExistence type="predicted"/>
<dbReference type="EMBL" id="DWWU01000005">
    <property type="protein sequence ID" value="HJC14363.1"/>
    <property type="molecule type" value="Genomic_DNA"/>
</dbReference>
<dbReference type="AlphaFoldDB" id="A0A9D2N789"/>
<organism evidence="1 2">
    <name type="scientific">Candidatus Fusicatenibacter intestinigallinarum</name>
    <dbReference type="NCBI Taxonomy" id="2838598"/>
    <lineage>
        <taxon>Bacteria</taxon>
        <taxon>Bacillati</taxon>
        <taxon>Bacillota</taxon>
        <taxon>Clostridia</taxon>
        <taxon>Lachnospirales</taxon>
        <taxon>Lachnospiraceae</taxon>
        <taxon>Fusicatenibacter</taxon>
    </lineage>
</organism>
<comment type="caution">
    <text evidence="1">The sequence shown here is derived from an EMBL/GenBank/DDBJ whole genome shotgun (WGS) entry which is preliminary data.</text>
</comment>
<reference evidence="1" key="2">
    <citation type="submission" date="2021-04" db="EMBL/GenBank/DDBJ databases">
        <authorList>
            <person name="Gilroy R."/>
        </authorList>
    </citation>
    <scope>NUCLEOTIDE SEQUENCE</scope>
    <source>
        <strain evidence="1">CHK185-5351</strain>
    </source>
</reference>
<evidence type="ECO:0000313" key="1">
    <source>
        <dbReference type="EMBL" id="HJC14363.1"/>
    </source>
</evidence>